<keyword evidence="1" id="KW-0175">Coiled coil</keyword>
<sequence>MKKLIGGLCFLLLISGCSNKNVSSPPSNNEELIDKQKTEITRLKEEIITLKGENELLNKKLDEVSPNIQLLDHQSRYIMKLIHEGNLDKLENNYQLKFKLADDHVLFDEVEVQPFPVELANLPMYFAFYNPNEDFTEVGYYLYDNEPERERKYLIAFYYDKEKQFRYIISGDT</sequence>
<name>A0ABW4MM96_9BACI</name>
<evidence type="ECO:0000256" key="1">
    <source>
        <dbReference type="SAM" id="Coils"/>
    </source>
</evidence>
<dbReference type="Proteomes" id="UP001597227">
    <property type="component" value="Unassembled WGS sequence"/>
</dbReference>
<protein>
    <recommendedName>
        <fullName evidence="4">Lipoprotein</fullName>
    </recommendedName>
</protein>
<accession>A0ABW4MM96</accession>
<evidence type="ECO:0000313" key="2">
    <source>
        <dbReference type="EMBL" id="MFD1779086.1"/>
    </source>
</evidence>
<evidence type="ECO:0000313" key="3">
    <source>
        <dbReference type="Proteomes" id="UP001597227"/>
    </source>
</evidence>
<dbReference type="PROSITE" id="PS51257">
    <property type="entry name" value="PROKAR_LIPOPROTEIN"/>
    <property type="match status" value="1"/>
</dbReference>
<dbReference type="EMBL" id="JBHUEK010000017">
    <property type="protein sequence ID" value="MFD1779086.1"/>
    <property type="molecule type" value="Genomic_DNA"/>
</dbReference>
<organism evidence="2 3">
    <name type="scientific">Fredinandcohnia salidurans</name>
    <dbReference type="NCBI Taxonomy" id="2595041"/>
    <lineage>
        <taxon>Bacteria</taxon>
        <taxon>Bacillati</taxon>
        <taxon>Bacillota</taxon>
        <taxon>Bacilli</taxon>
        <taxon>Bacillales</taxon>
        <taxon>Bacillaceae</taxon>
        <taxon>Fredinandcohnia</taxon>
    </lineage>
</organism>
<keyword evidence="3" id="KW-1185">Reference proteome</keyword>
<evidence type="ECO:0008006" key="4">
    <source>
        <dbReference type="Google" id="ProtNLM"/>
    </source>
</evidence>
<proteinExistence type="predicted"/>
<gene>
    <name evidence="2" type="ORF">ACFSFW_10445</name>
</gene>
<feature type="coiled-coil region" evidence="1">
    <location>
        <begin position="33"/>
        <end position="60"/>
    </location>
</feature>
<comment type="caution">
    <text evidence="2">The sequence shown here is derived from an EMBL/GenBank/DDBJ whole genome shotgun (WGS) entry which is preliminary data.</text>
</comment>
<dbReference type="RefSeq" id="WP_388037828.1">
    <property type="nucleotide sequence ID" value="NZ_JBHUEK010000017.1"/>
</dbReference>
<reference evidence="3" key="1">
    <citation type="journal article" date="2019" name="Int. J. Syst. Evol. Microbiol.">
        <title>The Global Catalogue of Microorganisms (GCM) 10K type strain sequencing project: providing services to taxonomists for standard genome sequencing and annotation.</title>
        <authorList>
            <consortium name="The Broad Institute Genomics Platform"/>
            <consortium name="The Broad Institute Genome Sequencing Center for Infectious Disease"/>
            <person name="Wu L."/>
            <person name="Ma J."/>
        </authorList>
    </citation>
    <scope>NUCLEOTIDE SEQUENCE [LARGE SCALE GENOMIC DNA]</scope>
    <source>
        <strain evidence="3">CCUG 15531</strain>
    </source>
</reference>